<organism evidence="1">
    <name type="scientific">Vibrio tasmaniensis</name>
    <dbReference type="NCBI Taxonomy" id="212663"/>
    <lineage>
        <taxon>Bacteria</taxon>
        <taxon>Pseudomonadati</taxon>
        <taxon>Pseudomonadota</taxon>
        <taxon>Gammaproteobacteria</taxon>
        <taxon>Vibrionales</taxon>
        <taxon>Vibrionaceae</taxon>
        <taxon>Vibrio</taxon>
    </lineage>
</organism>
<reference evidence="1" key="1">
    <citation type="journal article" date="2015" name="MBio">
        <title>Eco-Evolutionary Dynamics of Episomes among Ecologically Cohesive Bacterial Populations.</title>
        <authorList>
            <person name="Xue H."/>
            <person name="Cordero O.X."/>
            <person name="Camas F.M."/>
            <person name="Trimble W."/>
            <person name="Meyer F."/>
            <person name="Guglielmini J."/>
            <person name="Rocha E.P."/>
            <person name="Polz M.F."/>
        </authorList>
    </citation>
    <scope>NUCLEOTIDE SEQUENCE</scope>
    <source>
        <strain evidence="1">5F_275</strain>
    </source>
</reference>
<evidence type="ECO:0000313" key="1">
    <source>
        <dbReference type="EMBL" id="AKN36849.1"/>
    </source>
</evidence>
<protein>
    <submittedName>
        <fullName evidence="1">Uncharacterized protein</fullName>
    </submittedName>
</protein>
<proteinExistence type="predicted"/>
<dbReference type="EMBL" id="KP795514">
    <property type="protein sequence ID" value="AKN36849.1"/>
    <property type="molecule type" value="Genomic_DNA"/>
</dbReference>
<dbReference type="AlphaFoldDB" id="A0A0H3ZSI6"/>
<accession>A0A0H3ZSI6</accession>
<sequence>MKQIGREVWNGVKDGASWIGEKAAAVKDWAVEHSAEAAEAINKALDYAESVLSGLW</sequence>
<name>A0A0H3ZSI6_9VIBR</name>